<dbReference type="AlphaFoldDB" id="A0A2X1A2Z6"/>
<gene>
    <name evidence="1" type="ORF">NCTC7582_03814</name>
</gene>
<dbReference type="Proteomes" id="UP000251431">
    <property type="component" value="Unassembled WGS sequence"/>
</dbReference>
<name>A0A2X1A2Z6_9BACI</name>
<proteinExistence type="predicted"/>
<accession>A0A2X1A2Z6</accession>
<dbReference type="RefSeq" id="WP_112118096.1">
    <property type="nucleotide sequence ID" value="NZ_UAQE01000004.1"/>
</dbReference>
<reference evidence="1 2" key="1">
    <citation type="submission" date="2018-06" db="EMBL/GenBank/DDBJ databases">
        <authorList>
            <consortium name="Pathogen Informatics"/>
            <person name="Doyle S."/>
        </authorList>
    </citation>
    <scope>NUCLEOTIDE SEQUENCE [LARGE SCALE GENOMIC DNA]</scope>
    <source>
        <strain evidence="1 2">NCTC7582</strain>
    </source>
</reference>
<sequence length="111" mass="13042">MNLIDITAKQSKDSIELIKAGRDCTLKIYLINDEYKVIHVYDSLQNRVSVSHLLFKEVPQVIIKYLIEDFLETYVENVYLFTLGDSPIVHIHHQILDRYFYSEENAHNANN</sequence>
<protein>
    <submittedName>
        <fullName evidence="1">Uncharacterized protein</fullName>
    </submittedName>
</protein>
<evidence type="ECO:0000313" key="1">
    <source>
        <dbReference type="EMBL" id="SPU37870.1"/>
    </source>
</evidence>
<evidence type="ECO:0000313" key="2">
    <source>
        <dbReference type="Proteomes" id="UP000251431"/>
    </source>
</evidence>
<organism evidence="1 2">
    <name type="scientific">Lysinibacillus capsici</name>
    <dbReference type="NCBI Taxonomy" id="2115968"/>
    <lineage>
        <taxon>Bacteria</taxon>
        <taxon>Bacillati</taxon>
        <taxon>Bacillota</taxon>
        <taxon>Bacilli</taxon>
        <taxon>Bacillales</taxon>
        <taxon>Bacillaceae</taxon>
        <taxon>Lysinibacillus</taxon>
    </lineage>
</organism>
<dbReference type="EMBL" id="UAQE01000004">
    <property type="protein sequence ID" value="SPU37870.1"/>
    <property type="molecule type" value="Genomic_DNA"/>
</dbReference>